<comment type="catalytic activity">
    <reaction evidence="6 15">
        <text>N-terminal L-arginyl-[protein] + L-leucyl-tRNA(Leu) = N-terminal L-leucyl-L-arginyl-[protein] + tRNA(Leu) + H(+)</text>
        <dbReference type="Rhea" id="RHEA:50416"/>
        <dbReference type="Rhea" id="RHEA-COMP:9613"/>
        <dbReference type="Rhea" id="RHEA-COMP:9622"/>
        <dbReference type="Rhea" id="RHEA-COMP:12672"/>
        <dbReference type="Rhea" id="RHEA-COMP:12673"/>
        <dbReference type="ChEBI" id="CHEBI:15378"/>
        <dbReference type="ChEBI" id="CHEBI:64719"/>
        <dbReference type="ChEBI" id="CHEBI:78442"/>
        <dbReference type="ChEBI" id="CHEBI:78494"/>
        <dbReference type="ChEBI" id="CHEBI:133044"/>
        <dbReference type="EC" id="2.3.2.6"/>
    </reaction>
</comment>
<protein>
    <recommendedName>
        <fullName evidence="11 15">Leucyl/phenylalanyl-tRNA--protein transferase</fullName>
        <ecNumber evidence="10 15">2.3.2.6</ecNumber>
    </recommendedName>
    <alternativeName>
        <fullName evidence="12 15">L/F-transferase</fullName>
    </alternativeName>
    <alternativeName>
        <fullName evidence="13 15">Leucyltransferase</fullName>
    </alternativeName>
    <alternativeName>
        <fullName evidence="14 15">Phenyalanyltransferase</fullName>
    </alternativeName>
</protein>
<comment type="catalytic activity">
    <reaction evidence="7 15">
        <text>N-terminal L-lysyl-[protein] + L-leucyl-tRNA(Leu) = N-terminal L-leucyl-L-lysyl-[protein] + tRNA(Leu) + H(+)</text>
        <dbReference type="Rhea" id="RHEA:12340"/>
        <dbReference type="Rhea" id="RHEA-COMP:9613"/>
        <dbReference type="Rhea" id="RHEA-COMP:9622"/>
        <dbReference type="Rhea" id="RHEA-COMP:12670"/>
        <dbReference type="Rhea" id="RHEA-COMP:12671"/>
        <dbReference type="ChEBI" id="CHEBI:15378"/>
        <dbReference type="ChEBI" id="CHEBI:65249"/>
        <dbReference type="ChEBI" id="CHEBI:78442"/>
        <dbReference type="ChEBI" id="CHEBI:78494"/>
        <dbReference type="ChEBI" id="CHEBI:133043"/>
        <dbReference type="EC" id="2.3.2.6"/>
    </reaction>
</comment>
<dbReference type="FunFam" id="3.40.630.70:FF:000001">
    <property type="entry name" value="Leucyl/phenylalanyl-tRNA--protein transferase"/>
    <property type="match status" value="1"/>
</dbReference>
<accession>A0A2I6S6R7</accession>
<reference evidence="16 17" key="1">
    <citation type="submission" date="2018-01" db="EMBL/GenBank/DDBJ databases">
        <authorList>
            <person name="Fu G.-Y."/>
        </authorList>
    </citation>
    <scope>NUCLEOTIDE SEQUENCE [LARGE SCALE GENOMIC DNA]</scope>
    <source>
        <strain evidence="16 17">SY39</strain>
    </source>
</reference>
<dbReference type="GO" id="GO:0030163">
    <property type="term" value="P:protein catabolic process"/>
    <property type="evidence" value="ECO:0007669"/>
    <property type="project" value="UniProtKB-UniRule"/>
</dbReference>
<dbReference type="EC" id="2.3.2.6" evidence="10 15"/>
<dbReference type="HAMAP" id="MF_00688">
    <property type="entry name" value="Leu_Phe_trans"/>
    <property type="match status" value="1"/>
</dbReference>
<dbReference type="InterPro" id="IPR016181">
    <property type="entry name" value="Acyl_CoA_acyltransferase"/>
</dbReference>
<evidence type="ECO:0000256" key="2">
    <source>
        <dbReference type="ARBA" id="ARBA00022490"/>
    </source>
</evidence>
<keyword evidence="4 15" id="KW-0012">Acyltransferase</keyword>
<comment type="subcellular location">
    <subcellularLocation>
        <location evidence="1 15">Cytoplasm</location>
    </subcellularLocation>
</comment>
<comment type="function">
    <text evidence="8 15">Functions in the N-end rule pathway of protein degradation where it conjugates Leu, Phe and, less efficiently, Met from aminoacyl-tRNAs to the N-termini of proteins containing an N-terminal arginine or lysine.</text>
</comment>
<sequence>MIPWLSYTPHFPPVDAALDDPPGLLAAGGALTPEWLLEAYRHGIFPWYSAGQPILWWSPNPRLVLFPGEIRISRSLRRTLRRGRFEVRLDTAFDAVVEACAAPRDDVPGTWITPEMRRAYGQMHTLGHAHSVEAWHEGELVGGLYGIALGRAFFGESMFSRRTDASKVCLAHLARFLESRNFGVIDCQMTTSHLLSLGAREIARSEFCRLVGELVDSGTPPERWPASAVADTFRESV</sequence>
<dbReference type="GO" id="GO:0005737">
    <property type="term" value="C:cytoplasm"/>
    <property type="evidence" value="ECO:0007669"/>
    <property type="project" value="UniProtKB-SubCell"/>
</dbReference>
<evidence type="ECO:0000256" key="6">
    <source>
        <dbReference type="ARBA" id="ARBA00050652"/>
    </source>
</evidence>
<evidence type="ECO:0000313" key="16">
    <source>
        <dbReference type="EMBL" id="AUN94938.1"/>
    </source>
</evidence>
<comment type="catalytic activity">
    <reaction evidence="5 15">
        <text>L-phenylalanyl-tRNA(Phe) + an N-terminal L-alpha-aminoacyl-[protein] = an N-terminal L-phenylalanyl-L-alpha-aminoacyl-[protein] + tRNA(Phe)</text>
        <dbReference type="Rhea" id="RHEA:43632"/>
        <dbReference type="Rhea" id="RHEA-COMP:9668"/>
        <dbReference type="Rhea" id="RHEA-COMP:9699"/>
        <dbReference type="Rhea" id="RHEA-COMP:10636"/>
        <dbReference type="Rhea" id="RHEA-COMP:10637"/>
        <dbReference type="ChEBI" id="CHEBI:78442"/>
        <dbReference type="ChEBI" id="CHEBI:78531"/>
        <dbReference type="ChEBI" id="CHEBI:78597"/>
        <dbReference type="ChEBI" id="CHEBI:83561"/>
        <dbReference type="EC" id="2.3.2.6"/>
    </reaction>
</comment>
<dbReference type="Pfam" id="PF03588">
    <property type="entry name" value="Leu_Phe_trans"/>
    <property type="match status" value="1"/>
</dbReference>
<evidence type="ECO:0000256" key="14">
    <source>
        <dbReference type="ARBA" id="ARBA00083640"/>
    </source>
</evidence>
<evidence type="ECO:0000256" key="15">
    <source>
        <dbReference type="HAMAP-Rule" id="MF_00688"/>
    </source>
</evidence>
<dbReference type="EMBL" id="CP025682">
    <property type="protein sequence ID" value="AUN94938.1"/>
    <property type="molecule type" value="Genomic_DNA"/>
</dbReference>
<dbReference type="Proteomes" id="UP000242205">
    <property type="component" value="Chromosome"/>
</dbReference>
<organism evidence="16 17">
    <name type="scientific">Pseudazoarcus pumilus</name>
    <dbReference type="NCBI Taxonomy" id="2067960"/>
    <lineage>
        <taxon>Bacteria</taxon>
        <taxon>Pseudomonadati</taxon>
        <taxon>Pseudomonadota</taxon>
        <taxon>Betaproteobacteria</taxon>
        <taxon>Rhodocyclales</taxon>
        <taxon>Zoogloeaceae</taxon>
        <taxon>Pseudazoarcus</taxon>
    </lineage>
</organism>
<dbReference type="KEGG" id="atw:C0099_08315"/>
<evidence type="ECO:0000256" key="4">
    <source>
        <dbReference type="ARBA" id="ARBA00023315"/>
    </source>
</evidence>
<dbReference type="NCBIfam" id="TIGR00667">
    <property type="entry name" value="aat"/>
    <property type="match status" value="1"/>
</dbReference>
<dbReference type="FunFam" id="3.30.70.3550:FF:000001">
    <property type="entry name" value="Leucyl/phenylalanyl-tRNA--protein transferase"/>
    <property type="match status" value="1"/>
</dbReference>
<evidence type="ECO:0000256" key="1">
    <source>
        <dbReference type="ARBA" id="ARBA00004496"/>
    </source>
</evidence>
<comment type="similarity">
    <text evidence="9 15">Belongs to the L/F-transferase family.</text>
</comment>
<dbReference type="Gene3D" id="3.40.630.70">
    <property type="entry name" value="Leucyl/phenylalanyl-tRNA-protein transferase, C-terminal domain"/>
    <property type="match status" value="1"/>
</dbReference>
<dbReference type="GO" id="GO:0008914">
    <property type="term" value="F:leucyl-tRNA--protein transferase activity"/>
    <property type="evidence" value="ECO:0007669"/>
    <property type="project" value="UniProtKB-UniRule"/>
</dbReference>
<name>A0A2I6S6R7_9RHOO</name>
<keyword evidence="3 15" id="KW-0808">Transferase</keyword>
<evidence type="ECO:0000256" key="13">
    <source>
        <dbReference type="ARBA" id="ARBA00077165"/>
    </source>
</evidence>
<gene>
    <name evidence="15" type="primary">aat</name>
    <name evidence="16" type="ORF">C0099_08315</name>
</gene>
<evidence type="ECO:0000256" key="5">
    <source>
        <dbReference type="ARBA" id="ARBA00050607"/>
    </source>
</evidence>
<dbReference type="OrthoDB" id="9790282at2"/>
<dbReference type="PANTHER" id="PTHR30098:SF2">
    <property type="entry name" value="LEUCYL_PHENYLALANYL-TRNA--PROTEIN TRANSFERASE"/>
    <property type="match status" value="1"/>
</dbReference>
<evidence type="ECO:0000256" key="11">
    <source>
        <dbReference type="ARBA" id="ARBA00074372"/>
    </source>
</evidence>
<evidence type="ECO:0000256" key="12">
    <source>
        <dbReference type="ARBA" id="ARBA00077136"/>
    </source>
</evidence>
<evidence type="ECO:0000256" key="7">
    <source>
        <dbReference type="ARBA" id="ARBA00051538"/>
    </source>
</evidence>
<keyword evidence="2 15" id="KW-0963">Cytoplasm</keyword>
<keyword evidence="17" id="KW-1185">Reference proteome</keyword>
<dbReference type="RefSeq" id="WP_102247004.1">
    <property type="nucleotide sequence ID" value="NZ_CP025682.1"/>
</dbReference>
<evidence type="ECO:0000256" key="8">
    <source>
        <dbReference type="ARBA" id="ARBA00054043"/>
    </source>
</evidence>
<evidence type="ECO:0000256" key="9">
    <source>
        <dbReference type="ARBA" id="ARBA00061535"/>
    </source>
</evidence>
<evidence type="ECO:0000256" key="3">
    <source>
        <dbReference type="ARBA" id="ARBA00022679"/>
    </source>
</evidence>
<dbReference type="Gene3D" id="3.30.70.3550">
    <property type="entry name" value="Leucyl/phenylalanyl-tRNA-protein transferase, N-terminal domain"/>
    <property type="match status" value="1"/>
</dbReference>
<dbReference type="InterPro" id="IPR042203">
    <property type="entry name" value="Leu/Phe-tRNA_Trfase_C"/>
</dbReference>
<evidence type="ECO:0000256" key="10">
    <source>
        <dbReference type="ARBA" id="ARBA00066767"/>
    </source>
</evidence>
<dbReference type="PANTHER" id="PTHR30098">
    <property type="entry name" value="LEUCYL/PHENYLALANYL-TRNA--PROTEIN TRANSFERASE"/>
    <property type="match status" value="1"/>
</dbReference>
<dbReference type="InterPro" id="IPR042221">
    <property type="entry name" value="Leu/Phe-tRNA_Trfase_N"/>
</dbReference>
<proteinExistence type="inferred from homology"/>
<dbReference type="InterPro" id="IPR004616">
    <property type="entry name" value="Leu/Phe-tRNA_Trfase"/>
</dbReference>
<evidence type="ECO:0000313" key="17">
    <source>
        <dbReference type="Proteomes" id="UP000242205"/>
    </source>
</evidence>
<dbReference type="SUPFAM" id="SSF55729">
    <property type="entry name" value="Acyl-CoA N-acyltransferases (Nat)"/>
    <property type="match status" value="1"/>
</dbReference>
<dbReference type="AlphaFoldDB" id="A0A2I6S6R7"/>